<keyword evidence="3" id="KW-1185">Reference proteome</keyword>
<evidence type="ECO:0000313" key="2">
    <source>
        <dbReference type="EMBL" id="KAJ1100681.1"/>
    </source>
</evidence>
<proteinExistence type="predicted"/>
<gene>
    <name evidence="2" type="ORF">NDU88_005762</name>
</gene>
<dbReference type="EMBL" id="JANPWB010000014">
    <property type="protein sequence ID" value="KAJ1100681.1"/>
    <property type="molecule type" value="Genomic_DNA"/>
</dbReference>
<accession>A0AAV7MAB0</accession>
<comment type="caution">
    <text evidence="2">The sequence shown here is derived from an EMBL/GenBank/DDBJ whole genome shotgun (WGS) entry which is preliminary data.</text>
</comment>
<dbReference type="AlphaFoldDB" id="A0AAV7MAB0"/>
<name>A0AAV7MAB0_PLEWA</name>
<evidence type="ECO:0000256" key="1">
    <source>
        <dbReference type="SAM" id="MobiDB-lite"/>
    </source>
</evidence>
<organism evidence="2 3">
    <name type="scientific">Pleurodeles waltl</name>
    <name type="common">Iberian ribbed newt</name>
    <dbReference type="NCBI Taxonomy" id="8319"/>
    <lineage>
        <taxon>Eukaryota</taxon>
        <taxon>Metazoa</taxon>
        <taxon>Chordata</taxon>
        <taxon>Craniata</taxon>
        <taxon>Vertebrata</taxon>
        <taxon>Euteleostomi</taxon>
        <taxon>Amphibia</taxon>
        <taxon>Batrachia</taxon>
        <taxon>Caudata</taxon>
        <taxon>Salamandroidea</taxon>
        <taxon>Salamandridae</taxon>
        <taxon>Pleurodelinae</taxon>
        <taxon>Pleurodeles</taxon>
    </lineage>
</organism>
<feature type="region of interest" description="Disordered" evidence="1">
    <location>
        <begin position="1"/>
        <end position="50"/>
    </location>
</feature>
<sequence length="117" mass="13151">MSTGRRRPRALPLPELSNDSDEQQEGPSTPSAPDRRSQIPEGRCQPTTAPRWIAMESWAQQHEAGEGPSLFGGLEAAMLQQQRLQNKQILALDQTLCKHNRNMMGLHRQLDSLKPQN</sequence>
<protein>
    <submittedName>
        <fullName evidence="2">Uncharacterized protein</fullName>
    </submittedName>
</protein>
<evidence type="ECO:0000313" key="3">
    <source>
        <dbReference type="Proteomes" id="UP001066276"/>
    </source>
</evidence>
<dbReference type="Proteomes" id="UP001066276">
    <property type="component" value="Chromosome 10"/>
</dbReference>
<reference evidence="2" key="1">
    <citation type="journal article" date="2022" name="bioRxiv">
        <title>Sequencing and chromosome-scale assembly of the giantPleurodeles waltlgenome.</title>
        <authorList>
            <person name="Brown T."/>
            <person name="Elewa A."/>
            <person name="Iarovenko S."/>
            <person name="Subramanian E."/>
            <person name="Araus A.J."/>
            <person name="Petzold A."/>
            <person name="Susuki M."/>
            <person name="Suzuki K.-i.T."/>
            <person name="Hayashi T."/>
            <person name="Toyoda A."/>
            <person name="Oliveira C."/>
            <person name="Osipova E."/>
            <person name="Leigh N.D."/>
            <person name="Simon A."/>
            <person name="Yun M.H."/>
        </authorList>
    </citation>
    <scope>NUCLEOTIDE SEQUENCE</scope>
    <source>
        <strain evidence="2">20211129_DDA</strain>
        <tissue evidence="2">Liver</tissue>
    </source>
</reference>